<keyword evidence="3" id="KW-1185">Reference proteome</keyword>
<organism evidence="2 3">
    <name type="scientific">Mucor saturninus</name>
    <dbReference type="NCBI Taxonomy" id="64648"/>
    <lineage>
        <taxon>Eukaryota</taxon>
        <taxon>Fungi</taxon>
        <taxon>Fungi incertae sedis</taxon>
        <taxon>Mucoromycota</taxon>
        <taxon>Mucoromycotina</taxon>
        <taxon>Mucoromycetes</taxon>
        <taxon>Mucorales</taxon>
        <taxon>Mucorineae</taxon>
        <taxon>Mucoraceae</taxon>
        <taxon>Mucor</taxon>
    </lineage>
</organism>
<name>A0A8H7VC18_9FUNG</name>
<protein>
    <submittedName>
        <fullName evidence="2">Uncharacterized protein</fullName>
    </submittedName>
</protein>
<evidence type="ECO:0000313" key="2">
    <source>
        <dbReference type="EMBL" id="KAG2210968.1"/>
    </source>
</evidence>
<comment type="caution">
    <text evidence="2">The sequence shown here is derived from an EMBL/GenBank/DDBJ whole genome shotgun (WGS) entry which is preliminary data.</text>
</comment>
<sequence length="249" mass="28246">MKYEVSKITKHNKKLPFLLHYSCQPWAQACYFVSESSVQSSSKLSLPPFVALSNFLIGQHPSLLASPFSTDSTIRLLFSIATRVFQKQITKSENQVKDILQVCEETENTMTEALSTLLEEIPDVTMWSRTKDILENGKLIPQAYKRKYEEILHSDNSIDTTTTETATADNYTNTDTANIDSNSNSNSNSNTTTNTNTNTHTDRNWEHVKQSLSILNSLQNVFCLIFTFSYLLLKHTCSNRKQEPDGRIS</sequence>
<dbReference type="AlphaFoldDB" id="A0A8H7VC18"/>
<dbReference type="PROSITE" id="PS51257">
    <property type="entry name" value="PROKAR_LIPOPROTEIN"/>
    <property type="match status" value="1"/>
</dbReference>
<evidence type="ECO:0000313" key="3">
    <source>
        <dbReference type="Proteomes" id="UP000603453"/>
    </source>
</evidence>
<dbReference type="EMBL" id="JAEPRD010000010">
    <property type="protein sequence ID" value="KAG2210968.1"/>
    <property type="molecule type" value="Genomic_DNA"/>
</dbReference>
<feature type="compositionally biased region" description="Low complexity" evidence="1">
    <location>
        <begin position="163"/>
        <end position="199"/>
    </location>
</feature>
<dbReference type="OrthoDB" id="2279167at2759"/>
<dbReference type="Proteomes" id="UP000603453">
    <property type="component" value="Unassembled WGS sequence"/>
</dbReference>
<accession>A0A8H7VC18</accession>
<gene>
    <name evidence="2" type="ORF">INT47_000128</name>
</gene>
<feature type="region of interest" description="Disordered" evidence="1">
    <location>
        <begin position="163"/>
        <end position="202"/>
    </location>
</feature>
<reference evidence="2" key="1">
    <citation type="submission" date="2020-12" db="EMBL/GenBank/DDBJ databases">
        <title>Metabolic potential, ecology and presence of endohyphal bacteria is reflected in genomic diversity of Mucoromycotina.</title>
        <authorList>
            <person name="Muszewska A."/>
            <person name="Okrasinska A."/>
            <person name="Steczkiewicz K."/>
            <person name="Drgas O."/>
            <person name="Orlowska M."/>
            <person name="Perlinska-Lenart U."/>
            <person name="Aleksandrzak-Piekarczyk T."/>
            <person name="Szatraj K."/>
            <person name="Zielenkiewicz U."/>
            <person name="Pilsyk S."/>
            <person name="Malc E."/>
            <person name="Mieczkowski P."/>
            <person name="Kruszewska J.S."/>
            <person name="Biernat P."/>
            <person name="Pawlowska J."/>
        </authorList>
    </citation>
    <scope>NUCLEOTIDE SEQUENCE</scope>
    <source>
        <strain evidence="2">WA0000017839</strain>
    </source>
</reference>
<proteinExistence type="predicted"/>
<evidence type="ECO:0000256" key="1">
    <source>
        <dbReference type="SAM" id="MobiDB-lite"/>
    </source>
</evidence>